<dbReference type="Proteomes" id="UP001303647">
    <property type="component" value="Unassembled WGS sequence"/>
</dbReference>
<proteinExistence type="predicted"/>
<dbReference type="AlphaFoldDB" id="A0AAN7CS65"/>
<accession>A0AAN7CS65</accession>
<organism evidence="1 2">
    <name type="scientific">Corynascus novoguineensis</name>
    <dbReference type="NCBI Taxonomy" id="1126955"/>
    <lineage>
        <taxon>Eukaryota</taxon>
        <taxon>Fungi</taxon>
        <taxon>Dikarya</taxon>
        <taxon>Ascomycota</taxon>
        <taxon>Pezizomycotina</taxon>
        <taxon>Sordariomycetes</taxon>
        <taxon>Sordariomycetidae</taxon>
        <taxon>Sordariales</taxon>
        <taxon>Chaetomiaceae</taxon>
        <taxon>Corynascus</taxon>
    </lineage>
</organism>
<sequence length="240" mass="27150">MESPQLQLPTYESLVQSGTPPRASIDYFRLRWYLSGPISDRIEVLSSPFHFESERSPYQTGPDSFHPISRLPVSRPPVSSIRVTIINLSWPLSDWEEEHKSCGPEKKEMLPVPGSGGGDTELPVVVRCCGSDRPDQPSITVRAPVTSGEQRPFVSIHDYITTVHPWLLSLESDIRAKMPPPHPRAFDVYVRPLPMLDKLFIWNTKSASWLMMGERWKSAARYAAKLAAEEAEKEALRLDK</sequence>
<name>A0AAN7CS65_9PEZI</name>
<gene>
    <name evidence="1" type="ORF">C7999DRAFT_32219</name>
</gene>
<reference evidence="1" key="1">
    <citation type="journal article" date="2023" name="Mol. Phylogenet. Evol.">
        <title>Genome-scale phylogeny and comparative genomics of the fungal order Sordariales.</title>
        <authorList>
            <person name="Hensen N."/>
            <person name="Bonometti L."/>
            <person name="Westerberg I."/>
            <person name="Brannstrom I.O."/>
            <person name="Guillou S."/>
            <person name="Cros-Aarteil S."/>
            <person name="Calhoun S."/>
            <person name="Haridas S."/>
            <person name="Kuo A."/>
            <person name="Mondo S."/>
            <person name="Pangilinan J."/>
            <person name="Riley R."/>
            <person name="LaButti K."/>
            <person name="Andreopoulos B."/>
            <person name="Lipzen A."/>
            <person name="Chen C."/>
            <person name="Yan M."/>
            <person name="Daum C."/>
            <person name="Ng V."/>
            <person name="Clum A."/>
            <person name="Steindorff A."/>
            <person name="Ohm R.A."/>
            <person name="Martin F."/>
            <person name="Silar P."/>
            <person name="Natvig D.O."/>
            <person name="Lalanne C."/>
            <person name="Gautier V."/>
            <person name="Ament-Velasquez S.L."/>
            <person name="Kruys A."/>
            <person name="Hutchinson M.I."/>
            <person name="Powell A.J."/>
            <person name="Barry K."/>
            <person name="Miller A.N."/>
            <person name="Grigoriev I.V."/>
            <person name="Debuchy R."/>
            <person name="Gladieux P."/>
            <person name="Hiltunen Thoren M."/>
            <person name="Johannesson H."/>
        </authorList>
    </citation>
    <scope>NUCLEOTIDE SEQUENCE</scope>
    <source>
        <strain evidence="1">CBS 359.72</strain>
    </source>
</reference>
<evidence type="ECO:0000313" key="1">
    <source>
        <dbReference type="EMBL" id="KAK4247344.1"/>
    </source>
</evidence>
<comment type="caution">
    <text evidence="1">The sequence shown here is derived from an EMBL/GenBank/DDBJ whole genome shotgun (WGS) entry which is preliminary data.</text>
</comment>
<protein>
    <submittedName>
        <fullName evidence="1">Uncharacterized protein</fullName>
    </submittedName>
</protein>
<dbReference type="EMBL" id="MU857655">
    <property type="protein sequence ID" value="KAK4247344.1"/>
    <property type="molecule type" value="Genomic_DNA"/>
</dbReference>
<keyword evidence="2" id="KW-1185">Reference proteome</keyword>
<evidence type="ECO:0000313" key="2">
    <source>
        <dbReference type="Proteomes" id="UP001303647"/>
    </source>
</evidence>
<reference evidence="1" key="2">
    <citation type="submission" date="2023-05" db="EMBL/GenBank/DDBJ databases">
        <authorList>
            <consortium name="Lawrence Berkeley National Laboratory"/>
            <person name="Steindorff A."/>
            <person name="Hensen N."/>
            <person name="Bonometti L."/>
            <person name="Westerberg I."/>
            <person name="Brannstrom I.O."/>
            <person name="Guillou S."/>
            <person name="Cros-Aarteil S."/>
            <person name="Calhoun S."/>
            <person name="Haridas S."/>
            <person name="Kuo A."/>
            <person name="Mondo S."/>
            <person name="Pangilinan J."/>
            <person name="Riley R."/>
            <person name="Labutti K."/>
            <person name="Andreopoulos B."/>
            <person name="Lipzen A."/>
            <person name="Chen C."/>
            <person name="Yanf M."/>
            <person name="Daum C."/>
            <person name="Ng V."/>
            <person name="Clum A."/>
            <person name="Ohm R."/>
            <person name="Martin F."/>
            <person name="Silar P."/>
            <person name="Natvig D."/>
            <person name="Lalanne C."/>
            <person name="Gautier V."/>
            <person name="Ament-Velasquez S.L."/>
            <person name="Kruys A."/>
            <person name="Hutchinson M.I."/>
            <person name="Powell A.J."/>
            <person name="Barry K."/>
            <person name="Miller A.N."/>
            <person name="Grigoriev I.V."/>
            <person name="Debuchy R."/>
            <person name="Gladieux P."/>
            <person name="Thoren M.H."/>
            <person name="Johannesson H."/>
        </authorList>
    </citation>
    <scope>NUCLEOTIDE SEQUENCE</scope>
    <source>
        <strain evidence="1">CBS 359.72</strain>
    </source>
</reference>